<sequence length="141" mass="15188">MTTPQPTGVQTSREHVDLLLYSDDSHTRAAVIEAVGRRAGKGLPLVRWTESATQAGAVEKVENNDFALLVLDGETAKVGGMALARQLKNEVYDCPPVLILTGRPQDQWLATWADADAVAPFPLDPMELQEAVAGLLRAQLA</sequence>
<feature type="modified residue" description="4-aspartylphosphate" evidence="1">
    <location>
        <position position="72"/>
    </location>
</feature>
<organism evidence="3 4">
    <name type="scientific">Georgenia halotolerans</name>
    <dbReference type="NCBI Taxonomy" id="3028317"/>
    <lineage>
        <taxon>Bacteria</taxon>
        <taxon>Bacillati</taxon>
        <taxon>Actinomycetota</taxon>
        <taxon>Actinomycetes</taxon>
        <taxon>Micrococcales</taxon>
        <taxon>Bogoriellaceae</taxon>
        <taxon>Georgenia</taxon>
    </lineage>
</organism>
<proteinExistence type="predicted"/>
<dbReference type="InterPro" id="IPR011006">
    <property type="entry name" value="CheY-like_superfamily"/>
</dbReference>
<evidence type="ECO:0000313" key="3">
    <source>
        <dbReference type="EMBL" id="MDD9207257.1"/>
    </source>
</evidence>
<comment type="caution">
    <text evidence="3">The sequence shown here is derived from an EMBL/GenBank/DDBJ whole genome shotgun (WGS) entry which is preliminary data.</text>
</comment>
<feature type="domain" description="Response regulatory" evidence="2">
    <location>
        <begin position="17"/>
        <end position="136"/>
    </location>
</feature>
<keyword evidence="4" id="KW-1185">Reference proteome</keyword>
<evidence type="ECO:0000256" key="1">
    <source>
        <dbReference type="PROSITE-ProRule" id="PRU00169"/>
    </source>
</evidence>
<evidence type="ECO:0000259" key="2">
    <source>
        <dbReference type="PROSITE" id="PS50110"/>
    </source>
</evidence>
<protein>
    <recommendedName>
        <fullName evidence="2">Response regulatory domain-containing protein</fullName>
    </recommendedName>
</protein>
<dbReference type="SUPFAM" id="SSF52172">
    <property type="entry name" value="CheY-like"/>
    <property type="match status" value="1"/>
</dbReference>
<dbReference type="Proteomes" id="UP001165561">
    <property type="component" value="Unassembled WGS sequence"/>
</dbReference>
<reference evidence="3" key="1">
    <citation type="submission" date="2023-02" db="EMBL/GenBank/DDBJ databases">
        <title>Georgenia sp.10Sc9-8, isolated from a soil sample collected from the Taklamakan desert.</title>
        <authorList>
            <person name="Liu S."/>
        </authorList>
    </citation>
    <scope>NUCLEOTIDE SEQUENCE</scope>
    <source>
        <strain evidence="3">10Sc9-8</strain>
    </source>
</reference>
<dbReference type="PROSITE" id="PS50110">
    <property type="entry name" value="RESPONSE_REGULATORY"/>
    <property type="match status" value="1"/>
</dbReference>
<dbReference type="EMBL" id="JARACI010001073">
    <property type="protein sequence ID" value="MDD9207257.1"/>
    <property type="molecule type" value="Genomic_DNA"/>
</dbReference>
<gene>
    <name evidence="3" type="ORF">PU560_12385</name>
</gene>
<dbReference type="Gene3D" id="3.40.50.2300">
    <property type="match status" value="1"/>
</dbReference>
<accession>A0ABT5TYW3</accession>
<evidence type="ECO:0000313" key="4">
    <source>
        <dbReference type="Proteomes" id="UP001165561"/>
    </source>
</evidence>
<keyword evidence="1" id="KW-0597">Phosphoprotein</keyword>
<name>A0ABT5TYW3_9MICO</name>
<dbReference type="InterPro" id="IPR001789">
    <property type="entry name" value="Sig_transdc_resp-reg_receiver"/>
</dbReference>